<sequence>MGQHIKETLPYCPGCDREIWKHMVISQENEHRERHLSGDICCSVIFPGEQRETKRERGSKGEVMEAKDSVSEAGTARRGRDQVAIRPHQRNDGFKRGPSTGQRFESVEETMKSGRIDLRDHWTEEARAVAYNYHRYQTGARKGQASGQGPNPGVFGPRSRGRSPAQPGGNLEEHGADPMPMASHHQHHSRQSTGTARIPQGPKAMGYQQHQHSSTASLPSMSSRGPKHPMYEPPPYHWTPPMNENPSNLQSPILFNQNIFVQPKSTGYSSSGLPPAAPHDLSHLTPFQFHQYITSGAVGYLPPPPPPLSSLTDPNAVLACQTNYSPETPFRVMTEAPPPSPATAKTPSAYSPKDTAPSTAVPSPTLQPILTGRRFKISDQEFHGHPVGVGSHGLRIRSSQSEPPCKTDLKAMADLLDNDSADEHWACDTLDEATHNGNATSNKKHNEPVIVSSNMA</sequence>
<accession>S3DT88</accession>
<organism evidence="2 3">
    <name type="scientific">Glarea lozoyensis (strain ATCC 20868 / MF5171)</name>
    <dbReference type="NCBI Taxonomy" id="1116229"/>
    <lineage>
        <taxon>Eukaryota</taxon>
        <taxon>Fungi</taxon>
        <taxon>Dikarya</taxon>
        <taxon>Ascomycota</taxon>
        <taxon>Pezizomycotina</taxon>
        <taxon>Leotiomycetes</taxon>
        <taxon>Helotiales</taxon>
        <taxon>Helotiaceae</taxon>
        <taxon>Glarea</taxon>
    </lineage>
</organism>
<dbReference type="OrthoDB" id="3438093at2759"/>
<evidence type="ECO:0000256" key="1">
    <source>
        <dbReference type="SAM" id="MobiDB-lite"/>
    </source>
</evidence>
<dbReference type="RefSeq" id="XP_008083752.1">
    <property type="nucleotide sequence ID" value="XM_008085561.1"/>
</dbReference>
<dbReference type="AlphaFoldDB" id="S3DT88"/>
<reference evidence="2 3" key="1">
    <citation type="journal article" date="2013" name="BMC Genomics">
        <title>Genomics-driven discovery of the pneumocandin biosynthetic gene cluster in the fungus Glarea lozoyensis.</title>
        <authorList>
            <person name="Chen L."/>
            <person name="Yue Q."/>
            <person name="Zhang X."/>
            <person name="Xiang M."/>
            <person name="Wang C."/>
            <person name="Li S."/>
            <person name="Che Y."/>
            <person name="Ortiz-Lopez F.J."/>
            <person name="Bills G.F."/>
            <person name="Liu X."/>
            <person name="An Z."/>
        </authorList>
    </citation>
    <scope>NUCLEOTIDE SEQUENCE [LARGE SCALE GENOMIC DNA]</scope>
    <source>
        <strain evidence="3">ATCC 20868 / MF5171</strain>
    </source>
</reference>
<dbReference type="GeneID" id="19459861"/>
<dbReference type="HOGENOM" id="CLU_599992_0_0_1"/>
<dbReference type="Proteomes" id="UP000016922">
    <property type="component" value="Unassembled WGS sequence"/>
</dbReference>
<evidence type="ECO:0000313" key="3">
    <source>
        <dbReference type="Proteomes" id="UP000016922"/>
    </source>
</evidence>
<proteinExistence type="predicted"/>
<protein>
    <submittedName>
        <fullName evidence="2">Uncharacterized protein</fullName>
    </submittedName>
</protein>
<keyword evidence="3" id="KW-1185">Reference proteome</keyword>
<dbReference type="EMBL" id="KE145367">
    <property type="protein sequence ID" value="EPE29643.1"/>
    <property type="molecule type" value="Genomic_DNA"/>
</dbReference>
<dbReference type="KEGG" id="glz:GLAREA_00803"/>
<evidence type="ECO:0000313" key="2">
    <source>
        <dbReference type="EMBL" id="EPE29643.1"/>
    </source>
</evidence>
<feature type="compositionally biased region" description="Polar residues" evidence="1">
    <location>
        <begin position="208"/>
        <end position="223"/>
    </location>
</feature>
<feature type="region of interest" description="Disordered" evidence="1">
    <location>
        <begin position="140"/>
        <end position="241"/>
    </location>
</feature>
<gene>
    <name evidence="2" type="ORF">GLAREA_00803</name>
</gene>
<feature type="compositionally biased region" description="Basic and acidic residues" evidence="1">
    <location>
        <begin position="50"/>
        <end position="70"/>
    </location>
</feature>
<feature type="region of interest" description="Disordered" evidence="1">
    <location>
        <begin position="434"/>
        <end position="456"/>
    </location>
</feature>
<feature type="compositionally biased region" description="Low complexity" evidence="1">
    <location>
        <begin position="342"/>
        <end position="352"/>
    </location>
</feature>
<feature type="compositionally biased region" description="Polar residues" evidence="1">
    <location>
        <begin position="356"/>
        <end position="366"/>
    </location>
</feature>
<feature type="region of interest" description="Disordered" evidence="1">
    <location>
        <begin position="50"/>
        <end position="106"/>
    </location>
</feature>
<feature type="region of interest" description="Disordered" evidence="1">
    <location>
        <begin position="335"/>
        <end position="366"/>
    </location>
</feature>
<name>S3DT88_GLAL2</name>
<feature type="compositionally biased region" description="Basic and acidic residues" evidence="1">
    <location>
        <begin position="78"/>
        <end position="95"/>
    </location>
</feature>